<dbReference type="EMBL" id="CADEHS020000645">
    <property type="protein sequence ID" value="CAG9956342.1"/>
    <property type="molecule type" value="Genomic_DNA"/>
</dbReference>
<evidence type="ECO:0000313" key="2">
    <source>
        <dbReference type="Proteomes" id="UP000836387"/>
    </source>
</evidence>
<proteinExistence type="predicted"/>
<evidence type="ECO:0000313" key="1">
    <source>
        <dbReference type="EMBL" id="CAG9956342.1"/>
    </source>
</evidence>
<name>A0ACA9US86_BIOOC</name>
<dbReference type="Proteomes" id="UP000836387">
    <property type="component" value="Unassembled WGS sequence"/>
</dbReference>
<gene>
    <name evidence="1" type="ORF">CRV2_00008248</name>
</gene>
<accession>A0ACA9US86</accession>
<keyword evidence="2" id="KW-1185">Reference proteome</keyword>
<feature type="non-terminal residue" evidence="1">
    <location>
        <position position="279"/>
    </location>
</feature>
<reference evidence="1" key="2">
    <citation type="submission" date="2021-10" db="EMBL/GenBank/DDBJ databases">
        <authorList>
            <person name="Piombo E."/>
        </authorList>
    </citation>
    <scope>NUCLEOTIDE SEQUENCE</scope>
</reference>
<sequence length="279" mass="30574">MKEHQCRQLSKCESAKGDNGKACPTLAFSPASTFGASLNPIQRGNSSQSEARSLHRQGQNFPLVPFATAESSDPMELALSQHGYPLAQVSNSGIPMSLRIERHRQFVPLPPCHGSKKLPLSRLAQPLQRAMRLSMQPERSRGCKKPGTVILRDAFSASDETAELFFLSWPTGKEWHGCPHAHATFRDSGCSMVLVAFSCGLSYHRDIGNPNTEKIGGVSFFEMGDVRFDPPTALHGLLNFSPLLCEQECQRVAGIIQTLISLQRCARMSLAGSMHLKIS</sequence>
<organism evidence="1 2">
    <name type="scientific">Clonostachys rosea f. rosea IK726</name>
    <dbReference type="NCBI Taxonomy" id="1349383"/>
    <lineage>
        <taxon>Eukaryota</taxon>
        <taxon>Fungi</taxon>
        <taxon>Dikarya</taxon>
        <taxon>Ascomycota</taxon>
        <taxon>Pezizomycotina</taxon>
        <taxon>Sordariomycetes</taxon>
        <taxon>Hypocreomycetidae</taxon>
        <taxon>Hypocreales</taxon>
        <taxon>Bionectriaceae</taxon>
        <taxon>Clonostachys</taxon>
    </lineage>
</organism>
<reference evidence="1" key="1">
    <citation type="submission" date="2020-04" db="EMBL/GenBank/DDBJ databases">
        <authorList>
            <person name="Broberg M."/>
        </authorList>
    </citation>
    <scope>NUCLEOTIDE SEQUENCE</scope>
</reference>
<protein>
    <submittedName>
        <fullName evidence="1">Uncharacterized protein</fullName>
    </submittedName>
</protein>
<comment type="caution">
    <text evidence="1">The sequence shown here is derived from an EMBL/GenBank/DDBJ whole genome shotgun (WGS) entry which is preliminary data.</text>
</comment>